<proteinExistence type="predicted"/>
<reference evidence="1 2" key="1">
    <citation type="submission" date="2019-08" db="EMBL/GenBank/DDBJ databases">
        <authorList>
            <person name="Peeters C."/>
        </authorList>
    </citation>
    <scope>NUCLEOTIDE SEQUENCE [LARGE SCALE GENOMIC DNA]</scope>
    <source>
        <strain evidence="1 2">LMG 31011</strain>
    </source>
</reference>
<accession>A0A5E4SKH8</accession>
<dbReference type="EMBL" id="CABPSN010000001">
    <property type="protein sequence ID" value="VVD75513.1"/>
    <property type="molecule type" value="Genomic_DNA"/>
</dbReference>
<gene>
    <name evidence="1" type="ORF">PAQ31011_00849</name>
</gene>
<protein>
    <recommendedName>
        <fullName evidence="3">Phage tail protein</fullName>
    </recommendedName>
</protein>
<dbReference type="AlphaFoldDB" id="A0A5E4SKH8"/>
<evidence type="ECO:0008006" key="3">
    <source>
        <dbReference type="Google" id="ProtNLM"/>
    </source>
</evidence>
<evidence type="ECO:0000313" key="2">
    <source>
        <dbReference type="Proteomes" id="UP000366819"/>
    </source>
</evidence>
<dbReference type="OrthoDB" id="8945217at2"/>
<dbReference type="Proteomes" id="UP000366819">
    <property type="component" value="Unassembled WGS sequence"/>
</dbReference>
<organism evidence="1 2">
    <name type="scientific">Pandoraea aquatica</name>
    <dbReference type="NCBI Taxonomy" id="2508290"/>
    <lineage>
        <taxon>Bacteria</taxon>
        <taxon>Pseudomonadati</taxon>
        <taxon>Pseudomonadota</taxon>
        <taxon>Betaproteobacteria</taxon>
        <taxon>Burkholderiales</taxon>
        <taxon>Burkholderiaceae</taxon>
        <taxon>Pandoraea</taxon>
    </lineage>
</organism>
<keyword evidence="2" id="KW-1185">Reference proteome</keyword>
<evidence type="ECO:0000313" key="1">
    <source>
        <dbReference type="EMBL" id="VVD75513.1"/>
    </source>
</evidence>
<dbReference type="RefSeq" id="WP_150574594.1">
    <property type="nucleotide sequence ID" value="NZ_CABPSN010000001.1"/>
</dbReference>
<sequence>MTTNDFLAFASGASANVLSQADYAALSALLASGFQAGTAQSAQVNKVWRQSSIMAAVLAQLIVDTTGQNAVDDGTTATLLANLKAAVSARSVGVAGASRNAAMTITTVASSATFTADEVVVSSALGGLKYCLSGVSASINLATTGAGGMDTGTAPATGFVALYLIYNPATGAKAMLGWNVTGTPTEIYPGANMPTGYTASSLRGIFLTNASRQFTPCILRDRDISFAAVNVLSTTTNQSTFTSFPVGAVVAPGAVAVNVVSSISNGTANITMELDVASDALGSALLVCDGLLPVVGTGRTANGWVPIVATQTLYSRRVSGGGSPTYSVGVIGYRF</sequence>
<name>A0A5E4SKH8_9BURK</name>